<feature type="domain" description="Rho-GAP" evidence="3">
    <location>
        <begin position="120"/>
        <end position="315"/>
    </location>
</feature>
<dbReference type="AlphaFoldDB" id="A0A6A2Z6K9"/>
<name>A0A6A2Z6K9_HIBSY</name>
<evidence type="ECO:0000256" key="1">
    <source>
        <dbReference type="ARBA" id="ARBA00022468"/>
    </source>
</evidence>
<dbReference type="InterPro" id="IPR000198">
    <property type="entry name" value="RhoGAP_dom"/>
</dbReference>
<dbReference type="SUPFAM" id="SSF48350">
    <property type="entry name" value="GTPase activation domain, GAP"/>
    <property type="match status" value="1"/>
</dbReference>
<dbReference type="Pfam" id="PF00620">
    <property type="entry name" value="RhoGAP"/>
    <property type="match status" value="1"/>
</dbReference>
<feature type="compositionally biased region" description="Basic residues" evidence="2">
    <location>
        <begin position="353"/>
        <end position="362"/>
    </location>
</feature>
<comment type="caution">
    <text evidence="4">The sequence shown here is derived from an EMBL/GenBank/DDBJ whole genome shotgun (WGS) entry which is preliminary data.</text>
</comment>
<reference evidence="4" key="1">
    <citation type="submission" date="2019-09" db="EMBL/GenBank/DDBJ databases">
        <title>Draft genome information of white flower Hibiscus syriacus.</title>
        <authorList>
            <person name="Kim Y.-M."/>
        </authorList>
    </citation>
    <scope>NUCLEOTIDE SEQUENCE [LARGE SCALE GENOMIC DNA]</scope>
    <source>
        <strain evidence="4">YM2019G1</strain>
    </source>
</reference>
<evidence type="ECO:0000259" key="3">
    <source>
        <dbReference type="PROSITE" id="PS50238"/>
    </source>
</evidence>
<protein>
    <submittedName>
        <fullName evidence="4">Rho GTPase-activating protein 1</fullName>
    </submittedName>
</protein>
<organism evidence="4 5">
    <name type="scientific">Hibiscus syriacus</name>
    <name type="common">Rose of Sharon</name>
    <dbReference type="NCBI Taxonomy" id="106335"/>
    <lineage>
        <taxon>Eukaryota</taxon>
        <taxon>Viridiplantae</taxon>
        <taxon>Streptophyta</taxon>
        <taxon>Embryophyta</taxon>
        <taxon>Tracheophyta</taxon>
        <taxon>Spermatophyta</taxon>
        <taxon>Magnoliopsida</taxon>
        <taxon>eudicotyledons</taxon>
        <taxon>Gunneridae</taxon>
        <taxon>Pentapetalae</taxon>
        <taxon>rosids</taxon>
        <taxon>malvids</taxon>
        <taxon>Malvales</taxon>
        <taxon>Malvaceae</taxon>
        <taxon>Malvoideae</taxon>
        <taxon>Hibiscus</taxon>
    </lineage>
</organism>
<gene>
    <name evidence="4" type="ORF">F3Y22_tig00111022pilonHSYRG00318</name>
</gene>
<keyword evidence="5" id="KW-1185">Reference proteome</keyword>
<feature type="compositionally biased region" description="Basic and acidic residues" evidence="2">
    <location>
        <begin position="314"/>
        <end position="337"/>
    </location>
</feature>
<dbReference type="PANTHER" id="PTHR23177">
    <property type="entry name" value="MKIAA1688 PROTEIN"/>
    <property type="match status" value="1"/>
</dbReference>
<dbReference type="Gene3D" id="1.10.555.10">
    <property type="entry name" value="Rho GTPase activation protein"/>
    <property type="match status" value="1"/>
</dbReference>
<dbReference type="CDD" id="cd00159">
    <property type="entry name" value="RhoGAP"/>
    <property type="match status" value="1"/>
</dbReference>
<keyword evidence="1" id="KW-0343">GTPase activation</keyword>
<evidence type="ECO:0000313" key="5">
    <source>
        <dbReference type="Proteomes" id="UP000436088"/>
    </source>
</evidence>
<dbReference type="InterPro" id="IPR044785">
    <property type="entry name" value="RopGAP1-5"/>
</dbReference>
<feature type="region of interest" description="Disordered" evidence="2">
    <location>
        <begin position="294"/>
        <end position="362"/>
    </location>
</feature>
<evidence type="ECO:0000256" key="2">
    <source>
        <dbReference type="SAM" id="MobiDB-lite"/>
    </source>
</evidence>
<dbReference type="InterPro" id="IPR008936">
    <property type="entry name" value="Rho_GTPase_activation_prot"/>
</dbReference>
<sequence length="362" mass="40733">MIDLKTPRNELHFHIPIMQIAINELLTLPAMTEVLRFPLSQSGGDPGGGGGEEEEEVKNREKRKRETPDSHNSVCDDRNSARDGCNYGKTWPFFLAYPIALIFFVSAEMPLQLSATVFGVSTESMQLSYDSRGNSVPTILLQMQWRLNGQGGLQAEGILRINGENSQEYVREQLNDGVVPDRVDAHCLAGLIKAWFRELPSGVLDSLNPEQVMQCQTEEQCFELAKLLPPTEYALLDWAINLTADVVEHEHLNKMNARNIAVIFAPNMSQASHPEPFNDDRGRRLSVSCIRDGENDNRERVNGDQGLIPSVRKQISDKEHSEEKPAPVDTFISEKDTTGMNHPKQIRKEMRNRSSKRVKAGR</sequence>
<evidence type="ECO:0000313" key="4">
    <source>
        <dbReference type="EMBL" id="KAE8687236.1"/>
    </source>
</evidence>
<feature type="compositionally biased region" description="Basic and acidic residues" evidence="2">
    <location>
        <begin position="64"/>
        <end position="79"/>
    </location>
</feature>
<dbReference type="GO" id="GO:0005096">
    <property type="term" value="F:GTPase activator activity"/>
    <property type="evidence" value="ECO:0007669"/>
    <property type="project" value="UniProtKB-KW"/>
</dbReference>
<dbReference type="PANTHER" id="PTHR23177:SF73">
    <property type="entry name" value="PAK-BOX_P21-RHO-BINDING DOMAIN RHO GTPASE ACTIVATING PROTEIN"/>
    <property type="match status" value="1"/>
</dbReference>
<feature type="region of interest" description="Disordered" evidence="2">
    <location>
        <begin position="39"/>
        <end position="79"/>
    </location>
</feature>
<dbReference type="GO" id="GO:0007165">
    <property type="term" value="P:signal transduction"/>
    <property type="evidence" value="ECO:0007669"/>
    <property type="project" value="InterPro"/>
</dbReference>
<accession>A0A6A2Z6K9</accession>
<dbReference type="Proteomes" id="UP000436088">
    <property type="component" value="Unassembled WGS sequence"/>
</dbReference>
<dbReference type="EMBL" id="VEPZ02001205">
    <property type="protein sequence ID" value="KAE8687236.1"/>
    <property type="molecule type" value="Genomic_DNA"/>
</dbReference>
<dbReference type="PROSITE" id="PS50238">
    <property type="entry name" value="RHOGAP"/>
    <property type="match status" value="1"/>
</dbReference>
<proteinExistence type="predicted"/>
<dbReference type="SMART" id="SM00324">
    <property type="entry name" value="RhoGAP"/>
    <property type="match status" value="1"/>
</dbReference>